<name>A0AAW0B950_9AGAR</name>
<feature type="domain" description="RNase H type-1" evidence="8">
    <location>
        <begin position="50"/>
        <end position="206"/>
    </location>
</feature>
<dbReference type="EC" id="3.1.26.4" evidence="3"/>
<dbReference type="Gene3D" id="3.30.420.10">
    <property type="entry name" value="Ribonuclease H-like superfamily/Ribonuclease H"/>
    <property type="match status" value="1"/>
</dbReference>
<dbReference type="PANTHER" id="PTHR10642:SF26">
    <property type="entry name" value="RIBONUCLEASE H1"/>
    <property type="match status" value="1"/>
</dbReference>
<dbReference type="PROSITE" id="PS50879">
    <property type="entry name" value="RNASE_H_1"/>
    <property type="match status" value="1"/>
</dbReference>
<evidence type="ECO:0000259" key="8">
    <source>
        <dbReference type="PROSITE" id="PS50879"/>
    </source>
</evidence>
<keyword evidence="7" id="KW-0378">Hydrolase</keyword>
<dbReference type="InterPro" id="IPR036397">
    <property type="entry name" value="RNaseH_sf"/>
</dbReference>
<dbReference type="Pfam" id="PF00075">
    <property type="entry name" value="RNase_H"/>
    <property type="match status" value="1"/>
</dbReference>
<keyword evidence="10" id="KW-1185">Reference proteome</keyword>
<keyword evidence="4" id="KW-0540">Nuclease</keyword>
<dbReference type="GO" id="GO:0003676">
    <property type="term" value="F:nucleic acid binding"/>
    <property type="evidence" value="ECO:0007669"/>
    <property type="project" value="InterPro"/>
</dbReference>
<dbReference type="InterPro" id="IPR050092">
    <property type="entry name" value="RNase_H"/>
</dbReference>
<evidence type="ECO:0000313" key="9">
    <source>
        <dbReference type="EMBL" id="KAK7022188.1"/>
    </source>
</evidence>
<sequence length="211" mass="23946">MPHDNNPNVSSRLFKFCPKFDADPVAARIDRCHNCDRFFGRCCHHAEELCHYYPFVFVDGIGCALGINPNDQLSLPVDDKMDPGAPRTNQRAELLAAIHGLEMVLEKKLKYHVGLRAHLPSAEKEKVYVVAADSDYVVQGITDWVFQWKVNGWRTSKGVRPKNVDLFKRLDDAVQEYERQGVTVQFLHVPRELNHLADALASRAAALPLHF</sequence>
<evidence type="ECO:0000256" key="3">
    <source>
        <dbReference type="ARBA" id="ARBA00012180"/>
    </source>
</evidence>
<gene>
    <name evidence="9" type="ORF">R3P38DRAFT_2780261</name>
</gene>
<evidence type="ECO:0000256" key="5">
    <source>
        <dbReference type="ARBA" id="ARBA00022723"/>
    </source>
</evidence>
<dbReference type="GO" id="GO:0043137">
    <property type="term" value="P:DNA replication, removal of RNA primer"/>
    <property type="evidence" value="ECO:0007669"/>
    <property type="project" value="TreeGrafter"/>
</dbReference>
<keyword evidence="5" id="KW-0479">Metal-binding</keyword>
<dbReference type="GO" id="GO:0004523">
    <property type="term" value="F:RNA-DNA hybrid ribonuclease activity"/>
    <property type="evidence" value="ECO:0007669"/>
    <property type="project" value="UniProtKB-EC"/>
</dbReference>
<reference evidence="9 10" key="1">
    <citation type="journal article" date="2024" name="J Genomics">
        <title>Draft genome sequencing and assembly of Favolaschia claudopus CIRM-BRFM 2984 isolated from oak limbs.</title>
        <authorList>
            <person name="Navarro D."/>
            <person name="Drula E."/>
            <person name="Chaduli D."/>
            <person name="Cazenave R."/>
            <person name="Ahrendt S."/>
            <person name="Wang J."/>
            <person name="Lipzen A."/>
            <person name="Daum C."/>
            <person name="Barry K."/>
            <person name="Grigoriev I.V."/>
            <person name="Favel A."/>
            <person name="Rosso M.N."/>
            <person name="Martin F."/>
        </authorList>
    </citation>
    <scope>NUCLEOTIDE SEQUENCE [LARGE SCALE GENOMIC DNA]</scope>
    <source>
        <strain evidence="9 10">CIRM-BRFM 2984</strain>
    </source>
</reference>
<organism evidence="9 10">
    <name type="scientific">Favolaschia claudopus</name>
    <dbReference type="NCBI Taxonomy" id="2862362"/>
    <lineage>
        <taxon>Eukaryota</taxon>
        <taxon>Fungi</taxon>
        <taxon>Dikarya</taxon>
        <taxon>Basidiomycota</taxon>
        <taxon>Agaricomycotina</taxon>
        <taxon>Agaricomycetes</taxon>
        <taxon>Agaricomycetidae</taxon>
        <taxon>Agaricales</taxon>
        <taxon>Marasmiineae</taxon>
        <taxon>Mycenaceae</taxon>
        <taxon>Favolaschia</taxon>
    </lineage>
</organism>
<evidence type="ECO:0000256" key="7">
    <source>
        <dbReference type="ARBA" id="ARBA00022801"/>
    </source>
</evidence>
<evidence type="ECO:0000313" key="10">
    <source>
        <dbReference type="Proteomes" id="UP001362999"/>
    </source>
</evidence>
<dbReference type="PANTHER" id="PTHR10642">
    <property type="entry name" value="RIBONUCLEASE H1"/>
    <property type="match status" value="1"/>
</dbReference>
<dbReference type="GO" id="GO:0046872">
    <property type="term" value="F:metal ion binding"/>
    <property type="evidence" value="ECO:0007669"/>
    <property type="project" value="UniProtKB-KW"/>
</dbReference>
<evidence type="ECO:0000256" key="4">
    <source>
        <dbReference type="ARBA" id="ARBA00022722"/>
    </source>
</evidence>
<protein>
    <recommendedName>
        <fullName evidence="3">ribonuclease H</fullName>
        <ecNumber evidence="3">3.1.26.4</ecNumber>
    </recommendedName>
</protein>
<dbReference type="SUPFAM" id="SSF53098">
    <property type="entry name" value="Ribonuclease H-like"/>
    <property type="match status" value="1"/>
</dbReference>
<dbReference type="Proteomes" id="UP001362999">
    <property type="component" value="Unassembled WGS sequence"/>
</dbReference>
<dbReference type="InterPro" id="IPR002156">
    <property type="entry name" value="RNaseH_domain"/>
</dbReference>
<comment type="catalytic activity">
    <reaction evidence="1">
        <text>Endonucleolytic cleavage to 5'-phosphomonoester.</text>
        <dbReference type="EC" id="3.1.26.4"/>
    </reaction>
</comment>
<proteinExistence type="inferred from homology"/>
<keyword evidence="6" id="KW-0255">Endonuclease</keyword>
<dbReference type="EMBL" id="JAWWNJ010000037">
    <property type="protein sequence ID" value="KAK7022188.1"/>
    <property type="molecule type" value="Genomic_DNA"/>
</dbReference>
<evidence type="ECO:0000256" key="2">
    <source>
        <dbReference type="ARBA" id="ARBA00005300"/>
    </source>
</evidence>
<dbReference type="InterPro" id="IPR012337">
    <property type="entry name" value="RNaseH-like_sf"/>
</dbReference>
<accession>A0AAW0B950</accession>
<comment type="caution">
    <text evidence="9">The sequence shown here is derived from an EMBL/GenBank/DDBJ whole genome shotgun (WGS) entry which is preliminary data.</text>
</comment>
<evidence type="ECO:0000256" key="6">
    <source>
        <dbReference type="ARBA" id="ARBA00022759"/>
    </source>
</evidence>
<comment type="similarity">
    <text evidence="2">Belongs to the RNase H family.</text>
</comment>
<evidence type="ECO:0000256" key="1">
    <source>
        <dbReference type="ARBA" id="ARBA00000077"/>
    </source>
</evidence>
<dbReference type="AlphaFoldDB" id="A0AAW0B950"/>